<dbReference type="Gene3D" id="3.30.360.10">
    <property type="entry name" value="Dihydrodipicolinate Reductase, domain 2"/>
    <property type="match status" value="1"/>
</dbReference>
<dbReference type="PANTHER" id="PTHR43708">
    <property type="entry name" value="CONSERVED EXPRESSED OXIDOREDUCTASE (EUROFUNG)"/>
    <property type="match status" value="1"/>
</dbReference>
<protein>
    <submittedName>
        <fullName evidence="5">Oxidoreductase family protein</fullName>
    </submittedName>
</protein>
<sequence length="382" mass="41892">MASPKIKVGVVGYGNSAKTFHLPFITAIPDYEVVAILQRAEAPAPGSPAASTPGAHCTVDFPNIRHYREPEAFFADEEIEFVVVVTHTNTHPVFAEQALRAGKHVLVDKPFAATSEQIDKVIALAKDKGLIATCYQNRRWDGGFQTLRSLMSKDALGEVKEAEIYYDFENPGWLGALDKAGDSTSAGMAFGLGTHSVDQALTLFGTPETITGFFRNQRGSNSKVEDAFTIILQYRPKSELLVTVKTSIVSPLSKQIKFIVKGTQGSYVKYQQRSTCPQEEDASKRISPLDLSFAKEPASLDGTLTTAKVFDSSCQKYDEQIAKYVGQYPTITGRWMGLYENVAAAIRGQGELEVKLQQSRDAIRVLELARESSDKGVSVAWH</sequence>
<evidence type="ECO:0000259" key="3">
    <source>
        <dbReference type="Pfam" id="PF01408"/>
    </source>
</evidence>
<dbReference type="SUPFAM" id="SSF51735">
    <property type="entry name" value="NAD(P)-binding Rossmann-fold domains"/>
    <property type="match status" value="1"/>
</dbReference>
<dbReference type="EMBL" id="JAGTJQ010000006">
    <property type="protein sequence ID" value="KAH7028932.1"/>
    <property type="molecule type" value="Genomic_DNA"/>
</dbReference>
<dbReference type="InterPro" id="IPR036291">
    <property type="entry name" value="NAD(P)-bd_dom_sf"/>
</dbReference>
<keyword evidence="6" id="KW-1185">Reference proteome</keyword>
<comment type="similarity">
    <text evidence="1">Belongs to the Gfo/Idh/MocA family.</text>
</comment>
<dbReference type="SUPFAM" id="SSF55347">
    <property type="entry name" value="Glyceraldehyde-3-phosphate dehydrogenase-like, C-terminal domain"/>
    <property type="match status" value="1"/>
</dbReference>
<dbReference type="GO" id="GO:0016491">
    <property type="term" value="F:oxidoreductase activity"/>
    <property type="evidence" value="ECO:0007669"/>
    <property type="project" value="UniProtKB-KW"/>
</dbReference>
<dbReference type="Pfam" id="PF22725">
    <property type="entry name" value="GFO_IDH_MocA_C3"/>
    <property type="match status" value="1"/>
</dbReference>
<dbReference type="PANTHER" id="PTHR43708:SF5">
    <property type="entry name" value="CONSERVED EXPRESSED OXIDOREDUCTASE (EUROFUNG)-RELATED"/>
    <property type="match status" value="1"/>
</dbReference>
<gene>
    <name evidence="5" type="ORF">B0I36DRAFT_384555</name>
</gene>
<comment type="caution">
    <text evidence="5">The sequence shown here is derived from an EMBL/GenBank/DDBJ whole genome shotgun (WGS) entry which is preliminary data.</text>
</comment>
<dbReference type="Proteomes" id="UP000756346">
    <property type="component" value="Unassembled WGS sequence"/>
</dbReference>
<name>A0A9P9BP66_9PEZI</name>
<dbReference type="AlphaFoldDB" id="A0A9P9BP66"/>
<proteinExistence type="inferred from homology"/>
<accession>A0A9P9BP66</accession>
<evidence type="ECO:0000259" key="4">
    <source>
        <dbReference type="Pfam" id="PF22725"/>
    </source>
</evidence>
<evidence type="ECO:0000256" key="1">
    <source>
        <dbReference type="ARBA" id="ARBA00010928"/>
    </source>
</evidence>
<organism evidence="5 6">
    <name type="scientific">Microdochium trichocladiopsis</name>
    <dbReference type="NCBI Taxonomy" id="1682393"/>
    <lineage>
        <taxon>Eukaryota</taxon>
        <taxon>Fungi</taxon>
        <taxon>Dikarya</taxon>
        <taxon>Ascomycota</taxon>
        <taxon>Pezizomycotina</taxon>
        <taxon>Sordariomycetes</taxon>
        <taxon>Xylariomycetidae</taxon>
        <taxon>Xylariales</taxon>
        <taxon>Microdochiaceae</taxon>
        <taxon>Microdochium</taxon>
    </lineage>
</organism>
<evidence type="ECO:0000313" key="5">
    <source>
        <dbReference type="EMBL" id="KAH7028932.1"/>
    </source>
</evidence>
<dbReference type="Gene3D" id="3.40.50.720">
    <property type="entry name" value="NAD(P)-binding Rossmann-like Domain"/>
    <property type="match status" value="1"/>
</dbReference>
<feature type="domain" description="GFO/IDH/MocA-like oxidoreductase" evidence="4">
    <location>
        <begin position="144"/>
        <end position="267"/>
    </location>
</feature>
<evidence type="ECO:0000256" key="2">
    <source>
        <dbReference type="ARBA" id="ARBA00023002"/>
    </source>
</evidence>
<dbReference type="RefSeq" id="XP_046011220.1">
    <property type="nucleotide sequence ID" value="XM_046161013.1"/>
</dbReference>
<keyword evidence="2" id="KW-0560">Oxidoreductase</keyword>
<dbReference type="GO" id="GO:0000166">
    <property type="term" value="F:nucleotide binding"/>
    <property type="evidence" value="ECO:0007669"/>
    <property type="project" value="InterPro"/>
</dbReference>
<dbReference type="OrthoDB" id="6417021at2759"/>
<dbReference type="Pfam" id="PF01408">
    <property type="entry name" value="GFO_IDH_MocA"/>
    <property type="match status" value="1"/>
</dbReference>
<feature type="domain" description="Gfo/Idh/MocA-like oxidoreductase N-terminal" evidence="3">
    <location>
        <begin position="6"/>
        <end position="133"/>
    </location>
</feature>
<evidence type="ECO:0000313" key="6">
    <source>
        <dbReference type="Proteomes" id="UP000756346"/>
    </source>
</evidence>
<dbReference type="GeneID" id="70190559"/>
<dbReference type="InterPro" id="IPR055170">
    <property type="entry name" value="GFO_IDH_MocA-like_dom"/>
</dbReference>
<reference evidence="5" key="1">
    <citation type="journal article" date="2021" name="Nat. Commun.">
        <title>Genetic determinants of endophytism in the Arabidopsis root mycobiome.</title>
        <authorList>
            <person name="Mesny F."/>
            <person name="Miyauchi S."/>
            <person name="Thiergart T."/>
            <person name="Pickel B."/>
            <person name="Atanasova L."/>
            <person name="Karlsson M."/>
            <person name="Huettel B."/>
            <person name="Barry K.W."/>
            <person name="Haridas S."/>
            <person name="Chen C."/>
            <person name="Bauer D."/>
            <person name="Andreopoulos W."/>
            <person name="Pangilinan J."/>
            <person name="LaButti K."/>
            <person name="Riley R."/>
            <person name="Lipzen A."/>
            <person name="Clum A."/>
            <person name="Drula E."/>
            <person name="Henrissat B."/>
            <person name="Kohler A."/>
            <person name="Grigoriev I.V."/>
            <person name="Martin F.M."/>
            <person name="Hacquard S."/>
        </authorList>
    </citation>
    <scope>NUCLEOTIDE SEQUENCE</scope>
    <source>
        <strain evidence="5">MPI-CAGE-CH-0230</strain>
    </source>
</reference>
<dbReference type="InterPro" id="IPR051317">
    <property type="entry name" value="Gfo/Idh/MocA_oxidoreduct"/>
</dbReference>
<dbReference type="InterPro" id="IPR000683">
    <property type="entry name" value="Gfo/Idh/MocA-like_OxRdtase_N"/>
</dbReference>